<feature type="coiled-coil region" evidence="1">
    <location>
        <begin position="29"/>
        <end position="144"/>
    </location>
</feature>
<name>A0A2H0WRC2_9BACT</name>
<protein>
    <submittedName>
        <fullName evidence="2">DUF2130 domain-containing protein</fullName>
    </submittedName>
</protein>
<proteinExistence type="predicted"/>
<accession>A0A2H0WRC2</accession>
<reference evidence="3" key="1">
    <citation type="submission" date="2017-09" db="EMBL/GenBank/DDBJ databases">
        <title>Depth-based differentiation of microbial function through sediment-hosted aquifers and enrichment of novel symbionts in the deep terrestrial subsurface.</title>
        <authorList>
            <person name="Probst A.J."/>
            <person name="Ladd B."/>
            <person name="Jarett J.K."/>
            <person name="Geller-Mcgrath D.E."/>
            <person name="Sieber C.M.K."/>
            <person name="Emerson J.B."/>
            <person name="Anantharaman K."/>
            <person name="Thomas B.C."/>
            <person name="Malmstrom R."/>
            <person name="Stieglmeier M."/>
            <person name="Klingl A."/>
            <person name="Woyke T."/>
            <person name="Ryan C.M."/>
            <person name="Banfield J.F."/>
        </authorList>
    </citation>
    <scope>NUCLEOTIDE SEQUENCE [LARGE SCALE GENOMIC DNA]</scope>
</reference>
<comment type="caution">
    <text evidence="2">The sequence shown here is derived from an EMBL/GenBank/DDBJ whole genome shotgun (WGS) entry which is preliminary data.</text>
</comment>
<dbReference type="Pfam" id="PF09903">
    <property type="entry name" value="DUF2130"/>
    <property type="match status" value="1"/>
</dbReference>
<evidence type="ECO:0000313" key="3">
    <source>
        <dbReference type="Proteomes" id="UP000230775"/>
    </source>
</evidence>
<dbReference type="AlphaFoldDB" id="A0A2H0WRC2"/>
<keyword evidence="1" id="KW-0175">Coiled coil</keyword>
<gene>
    <name evidence="2" type="ORF">COT64_02450</name>
</gene>
<evidence type="ECO:0000313" key="2">
    <source>
        <dbReference type="EMBL" id="PIS14478.1"/>
    </source>
</evidence>
<organism evidence="2 3">
    <name type="scientific">Candidatus Shapirobacteria bacterium CG09_land_8_20_14_0_10_39_12</name>
    <dbReference type="NCBI Taxonomy" id="1974885"/>
    <lineage>
        <taxon>Bacteria</taxon>
        <taxon>Candidatus Shapironibacteriota</taxon>
    </lineage>
</organism>
<dbReference type="InterPro" id="IPR019219">
    <property type="entry name" value="DUF2130"/>
</dbReference>
<evidence type="ECO:0000256" key="1">
    <source>
        <dbReference type="SAM" id="Coils"/>
    </source>
</evidence>
<dbReference type="EMBL" id="PEZI01000050">
    <property type="protein sequence ID" value="PIS14478.1"/>
    <property type="molecule type" value="Genomic_DNA"/>
</dbReference>
<dbReference type="Proteomes" id="UP000230775">
    <property type="component" value="Unassembled WGS sequence"/>
</dbReference>
<sequence length="367" mass="42074">MANLIKCPKCGEQIEITSALKAEISEQIKIEAKEEVRKELEEKNSLETADLKRILEEKDKKLAEFREQELKLREEKRKIEEEKKELVIEVQRQVDEGIKKAEEAAFKKADEEHRLKDLEKDKRLSDALKANEELNRKLQQGSQQTQGEVLELDLENTLREAFPQDLVEPVGKGIKGADIKQIVRSPRGFVCGVILWESKTTKAWVDSWLTKLKDDLRSEKADIPVLVTTIFPKEVNKGFGLIDNVWVVSFDHFVPLAIALRKNLLDVGYQKALSVNQGRKADLIFEFVTGNEFRQQVEALVEVYMEMKDQINKEKLAYERLWKSREGQIKRLISSTINIYAKAAGLVGSSMPQIKGLELLEIEDSSQ</sequence>